<feature type="domain" description="Oxidoreductase N-terminal" evidence="3">
    <location>
        <begin position="8"/>
        <end position="109"/>
    </location>
</feature>
<feature type="domain" description="Alcohol dehydrogenase-like C-terminal" evidence="2">
    <location>
        <begin position="163"/>
        <end position="289"/>
    </location>
</feature>
<evidence type="ECO:0000259" key="3">
    <source>
        <dbReference type="Pfam" id="PF16884"/>
    </source>
</evidence>
<name>U2WV68_9PROT</name>
<evidence type="ECO:0008006" key="6">
    <source>
        <dbReference type="Google" id="ProtNLM"/>
    </source>
</evidence>
<dbReference type="InterPro" id="IPR011032">
    <property type="entry name" value="GroES-like_sf"/>
</dbReference>
<dbReference type="Proteomes" id="UP000016762">
    <property type="component" value="Unassembled WGS sequence"/>
</dbReference>
<proteinExistence type="predicted"/>
<dbReference type="InterPro" id="IPR045010">
    <property type="entry name" value="MDR_fam"/>
</dbReference>
<dbReference type="PANTHER" id="PTHR43205">
    <property type="entry name" value="PROSTAGLANDIN REDUCTASE"/>
    <property type="match status" value="1"/>
</dbReference>
<evidence type="ECO:0000256" key="1">
    <source>
        <dbReference type="ARBA" id="ARBA00023002"/>
    </source>
</evidence>
<dbReference type="Gene3D" id="3.40.50.720">
    <property type="entry name" value="NAD(P)-binding Rossmann-like Domain"/>
    <property type="match status" value="1"/>
</dbReference>
<dbReference type="PANTHER" id="PTHR43205:SF7">
    <property type="entry name" value="PROSTAGLANDIN REDUCTASE 1"/>
    <property type="match status" value="1"/>
</dbReference>
<gene>
    <name evidence="4" type="ORF">RS24_00352</name>
</gene>
<dbReference type="CDD" id="cd05288">
    <property type="entry name" value="PGDH"/>
    <property type="match status" value="1"/>
</dbReference>
<dbReference type="RefSeq" id="WP_021776431.1">
    <property type="nucleotide sequence ID" value="NZ_AWXE01000001.1"/>
</dbReference>
<evidence type="ECO:0000313" key="4">
    <source>
        <dbReference type="EMBL" id="ERL47413.1"/>
    </source>
</evidence>
<dbReference type="STRING" id="1397666.RS24_00352"/>
<dbReference type="EMBL" id="AWXE01000001">
    <property type="protein sequence ID" value="ERL47413.1"/>
    <property type="molecule type" value="Genomic_DNA"/>
</dbReference>
<organism evidence="4 5">
    <name type="scientific">Candidatus Micropelagius thuwalensis</name>
    <dbReference type="NCBI Taxonomy" id="1397666"/>
    <lineage>
        <taxon>Bacteria</taxon>
        <taxon>Pseudomonadati</taxon>
        <taxon>Pseudomonadota</taxon>
        <taxon>Alphaproteobacteria</taxon>
        <taxon>PS1 clade</taxon>
        <taxon>Candidatus Micropelagius</taxon>
    </lineage>
</organism>
<dbReference type="GO" id="GO:0016628">
    <property type="term" value="F:oxidoreductase activity, acting on the CH-CH group of donors, NAD or NADP as acceptor"/>
    <property type="evidence" value="ECO:0007669"/>
    <property type="project" value="InterPro"/>
</dbReference>
<dbReference type="Pfam" id="PF00107">
    <property type="entry name" value="ADH_zinc_N"/>
    <property type="match status" value="1"/>
</dbReference>
<comment type="caution">
    <text evidence="4">The sequence shown here is derived from an EMBL/GenBank/DDBJ whole genome shotgun (WGS) entry which is preliminary data.</text>
</comment>
<dbReference type="InterPro" id="IPR041694">
    <property type="entry name" value="ADH_N_2"/>
</dbReference>
<keyword evidence="1" id="KW-0560">Oxidoreductase</keyword>
<dbReference type="InterPro" id="IPR036291">
    <property type="entry name" value="NAD(P)-bd_dom_sf"/>
</dbReference>
<dbReference type="AlphaFoldDB" id="U2WV68"/>
<reference evidence="4 5" key="1">
    <citation type="journal article" date="2014" name="FEMS Microbiol. Ecol.">
        <title>Genomic differentiation among two strains of the PS1 clade isolated from geographically separated marine habitats.</title>
        <authorList>
            <person name="Jimenez-Infante F."/>
            <person name="Ngugi D.K."/>
            <person name="Alam I."/>
            <person name="Rashid M."/>
            <person name="Baalawi W."/>
            <person name="Kamau A.A."/>
            <person name="Bajic V.B."/>
            <person name="Stingl U."/>
        </authorList>
    </citation>
    <scope>NUCLEOTIDE SEQUENCE [LARGE SCALE GENOMIC DNA]</scope>
    <source>
        <strain evidence="4 5">RS24</strain>
    </source>
</reference>
<keyword evidence="5" id="KW-1185">Reference proteome</keyword>
<dbReference type="FunFam" id="3.40.50.720:FF:000121">
    <property type="entry name" value="Prostaglandin reductase 2"/>
    <property type="match status" value="1"/>
</dbReference>
<dbReference type="SUPFAM" id="SSF50129">
    <property type="entry name" value="GroES-like"/>
    <property type="match status" value="1"/>
</dbReference>
<dbReference type="Pfam" id="PF16884">
    <property type="entry name" value="ADH_N_2"/>
    <property type="match status" value="1"/>
</dbReference>
<dbReference type="eggNOG" id="COG2130">
    <property type="taxonomic scope" value="Bacteria"/>
</dbReference>
<evidence type="ECO:0000313" key="5">
    <source>
        <dbReference type="Proteomes" id="UP000016762"/>
    </source>
</evidence>
<sequence length="345" mass="38065">MDENKNYKWVVARRPKGKPVKKDFELVTSDIPVISDGEVLLKTLYLGLAPVMRMYMQGNPTAGEKSLNIGDIIHGRGVAEIIESRNPDYKVGEKVQGQIGWQSYKASKLSFSEKFFNCPDKGINYAHYTATLGMTGLSAWGGFLDCGQPKEGDVVVVSGAAGGVGSIVVQLAKIYGCKVIGIAGSAEKCFWLSELGVDEVINYKKENVDTRLGHLCPSGIDIYFDNVGGEILQAALEHLAFEARIVLCGSISEYTQINSTGPKNYTNLRRVNGMMKGFFVYNYLNKFDNCMEALGGYISNKKLIPKLDISDGIETMPEALMRLYDRKNFGVQCCRVRRGPYDNAI</sequence>
<dbReference type="SUPFAM" id="SSF51735">
    <property type="entry name" value="NAD(P)-binding Rossmann-fold domains"/>
    <property type="match status" value="1"/>
</dbReference>
<evidence type="ECO:0000259" key="2">
    <source>
        <dbReference type="Pfam" id="PF00107"/>
    </source>
</evidence>
<dbReference type="OrthoDB" id="9805663at2"/>
<dbReference type="InterPro" id="IPR013149">
    <property type="entry name" value="ADH-like_C"/>
</dbReference>
<dbReference type="Gene3D" id="3.90.180.10">
    <property type="entry name" value="Medium-chain alcohol dehydrogenases, catalytic domain"/>
    <property type="match status" value="1"/>
</dbReference>
<accession>U2WV68</accession>
<protein>
    <recommendedName>
        <fullName evidence="6">NADP-dependent oxidoreductase</fullName>
    </recommendedName>
</protein>